<dbReference type="HOGENOM" id="CLU_3169488_0_0_9"/>
<accession>H1LFG0</accession>
<protein>
    <submittedName>
        <fullName evidence="1">Uncharacterized protein</fullName>
    </submittedName>
</protein>
<evidence type="ECO:0000313" key="1">
    <source>
        <dbReference type="EMBL" id="EHO51785.1"/>
    </source>
</evidence>
<sequence length="47" mass="5417">MYLAGDNVKGKKAVTETLQVFDTLSAPALVKLYQQYWRLFLKRNALN</sequence>
<dbReference type="EMBL" id="AGRJ01000129">
    <property type="protein sequence ID" value="EHO51785.1"/>
    <property type="molecule type" value="Genomic_DNA"/>
</dbReference>
<evidence type="ECO:0000313" key="2">
    <source>
        <dbReference type="Proteomes" id="UP000005025"/>
    </source>
</evidence>
<dbReference type="PATRIC" id="fig|797516.3.peg.1193"/>
<comment type="caution">
    <text evidence="1">The sequence shown here is derived from an EMBL/GenBank/DDBJ whole genome shotgun (WGS) entry which is preliminary data.</text>
</comment>
<proteinExistence type="predicted"/>
<dbReference type="AlphaFoldDB" id="H1LFG0"/>
<dbReference type="Proteomes" id="UP000005025">
    <property type="component" value="Unassembled WGS sequence"/>
</dbReference>
<reference evidence="1 2" key="1">
    <citation type="submission" date="2011-09" db="EMBL/GenBank/DDBJ databases">
        <authorList>
            <person name="Weinstock G."/>
            <person name="Sodergren E."/>
            <person name="Clifton S."/>
            <person name="Fulton L."/>
            <person name="Fulton B."/>
            <person name="Courtney L."/>
            <person name="Fronick C."/>
            <person name="Harrison M."/>
            <person name="Strong C."/>
            <person name="Farmer C."/>
            <person name="Delahaunty K."/>
            <person name="Markovic C."/>
            <person name="Hall O."/>
            <person name="Minx P."/>
            <person name="Tomlinson C."/>
            <person name="Mitreva M."/>
            <person name="Hou S."/>
            <person name="Chen J."/>
            <person name="Wollam A."/>
            <person name="Pepin K.H."/>
            <person name="Johnson M."/>
            <person name="Bhonagiri V."/>
            <person name="Zhang X."/>
            <person name="Suruliraj S."/>
            <person name="Warren W."/>
            <person name="Chinwalla A."/>
            <person name="Mardis E.R."/>
            <person name="Wilson R.K."/>
        </authorList>
    </citation>
    <scope>NUCLEOTIDE SEQUENCE [LARGE SCALE GENOMIC DNA]</scope>
    <source>
        <strain evidence="1 2">F0435</strain>
    </source>
</reference>
<name>H1LFG0_9LACO</name>
<organism evidence="1 2">
    <name type="scientific">Lentilactobacillus kisonensis F0435</name>
    <dbReference type="NCBI Taxonomy" id="797516"/>
    <lineage>
        <taxon>Bacteria</taxon>
        <taxon>Bacillati</taxon>
        <taxon>Bacillota</taxon>
        <taxon>Bacilli</taxon>
        <taxon>Lactobacillales</taxon>
        <taxon>Lactobacillaceae</taxon>
        <taxon>Lentilactobacillus</taxon>
    </lineage>
</organism>
<gene>
    <name evidence="1" type="ORF">HMPREF9104_01336</name>
</gene>